<gene>
    <name evidence="4" type="ORF">BRAN1462_LOCUS36864</name>
</gene>
<feature type="region of interest" description="Disordered" evidence="1">
    <location>
        <begin position="332"/>
        <end position="351"/>
    </location>
</feature>
<evidence type="ECO:0000256" key="2">
    <source>
        <dbReference type="SAM" id="Phobius"/>
    </source>
</evidence>
<evidence type="ECO:0000313" key="4">
    <source>
        <dbReference type="EMBL" id="CAD9597797.1"/>
    </source>
</evidence>
<proteinExistence type="predicted"/>
<keyword evidence="2" id="KW-0472">Membrane</keyword>
<dbReference type="AlphaFoldDB" id="A0A7S2L715"/>
<feature type="signal peptide" evidence="3">
    <location>
        <begin position="1"/>
        <end position="19"/>
    </location>
</feature>
<keyword evidence="2" id="KW-0812">Transmembrane</keyword>
<reference evidence="4" key="1">
    <citation type="submission" date="2021-01" db="EMBL/GenBank/DDBJ databases">
        <authorList>
            <person name="Corre E."/>
            <person name="Pelletier E."/>
            <person name="Niang G."/>
            <person name="Scheremetjew M."/>
            <person name="Finn R."/>
            <person name="Kale V."/>
            <person name="Holt S."/>
            <person name="Cochrane G."/>
            <person name="Meng A."/>
            <person name="Brown T."/>
            <person name="Cohen L."/>
        </authorList>
    </citation>
    <scope>NUCLEOTIDE SEQUENCE</scope>
    <source>
        <strain evidence="4">RCC3387</strain>
    </source>
</reference>
<protein>
    <submittedName>
        <fullName evidence="4">Uncharacterized protein</fullName>
    </submittedName>
</protein>
<organism evidence="4">
    <name type="scientific">Zooxanthella nutricula</name>
    <dbReference type="NCBI Taxonomy" id="1333877"/>
    <lineage>
        <taxon>Eukaryota</taxon>
        <taxon>Sar</taxon>
        <taxon>Alveolata</taxon>
        <taxon>Dinophyceae</taxon>
        <taxon>Peridiniales</taxon>
        <taxon>Peridiniales incertae sedis</taxon>
        <taxon>Zooxanthella</taxon>
    </lineage>
</organism>
<name>A0A7S2L715_9DINO</name>
<keyword evidence="3" id="KW-0732">Signal</keyword>
<evidence type="ECO:0000256" key="3">
    <source>
        <dbReference type="SAM" id="SignalP"/>
    </source>
</evidence>
<feature type="chain" id="PRO_5031227161" evidence="3">
    <location>
        <begin position="20"/>
        <end position="411"/>
    </location>
</feature>
<keyword evidence="2" id="KW-1133">Transmembrane helix</keyword>
<dbReference type="EMBL" id="HBGW01057995">
    <property type="protein sequence ID" value="CAD9597797.1"/>
    <property type="molecule type" value="Transcribed_RNA"/>
</dbReference>
<accession>A0A7S2L715</accession>
<sequence>MGRRAVALAALASLPPALASAPWGDLAQKVSEVHWPADAKTLLDVQLPVGAREKLDGVMGSLGRDAGKVAGLPLPDAIGVRVVSGKLSDAYDQGKQVIGTVVEDKIQGAIRGTAQEPTRAVNAFAQASHALPDQIKIIQAKDIVKEAIANVPQGIPEEAVRFEGKMTLGQIEVPTSSTLESMAGVSAAELEAIARESSTGHFGGRDATKALGQVRELVGTPPSEQVRQANTVDRPAMAQPILEAFSQVDIPKVVVEDRLFQKAQEGVARLQRQVGFAVTDNPKVAVDEGVHRLPPAVRDGTTNFQKQVDVSSKLALLSGALANSVQAVSSGQHANGAGAEPQVTPPAVASDTVRRPGTWAFAMLGAVLLAAVAPLAARAAAQAKGRFGERCSGRRLAAPPVQLDIELCTAI</sequence>
<evidence type="ECO:0000256" key="1">
    <source>
        <dbReference type="SAM" id="MobiDB-lite"/>
    </source>
</evidence>
<feature type="transmembrane region" description="Helical" evidence="2">
    <location>
        <begin position="359"/>
        <end position="377"/>
    </location>
</feature>